<comment type="caution">
    <text evidence="3">Lacks conserved residue(s) required for the propagation of feature annotation.</text>
</comment>
<protein>
    <recommendedName>
        <fullName evidence="4">Kringle domain-containing protein</fullName>
    </recommendedName>
</protein>
<dbReference type="SMART" id="SM00130">
    <property type="entry name" value="KR"/>
    <property type="match status" value="1"/>
</dbReference>
<dbReference type="PROSITE" id="PS50070">
    <property type="entry name" value="KRINGLE_2"/>
    <property type="match status" value="1"/>
</dbReference>
<reference evidence="5" key="1">
    <citation type="journal article" date="2010" name="Science">
        <title>Plasticity of animal genome architecture unmasked by rapid evolution of a pelagic tunicate.</title>
        <authorList>
            <person name="Denoeud F."/>
            <person name="Henriet S."/>
            <person name="Mungpakdee S."/>
            <person name="Aury J.M."/>
            <person name="Da Silva C."/>
            <person name="Brinkmann H."/>
            <person name="Mikhaleva J."/>
            <person name="Olsen L.C."/>
            <person name="Jubin C."/>
            <person name="Canestro C."/>
            <person name="Bouquet J.M."/>
            <person name="Danks G."/>
            <person name="Poulain J."/>
            <person name="Campsteijn C."/>
            <person name="Adamski M."/>
            <person name="Cross I."/>
            <person name="Yadetie F."/>
            <person name="Muffato M."/>
            <person name="Louis A."/>
            <person name="Butcher S."/>
            <person name="Tsagkogeorga G."/>
            <person name="Konrad A."/>
            <person name="Singh S."/>
            <person name="Jensen M.F."/>
            <person name="Cong E.H."/>
            <person name="Eikeseth-Otteraa H."/>
            <person name="Noel B."/>
            <person name="Anthouard V."/>
            <person name="Porcel B.M."/>
            <person name="Kachouri-Lafond R."/>
            <person name="Nishino A."/>
            <person name="Ugolini M."/>
            <person name="Chourrout P."/>
            <person name="Nishida H."/>
            <person name="Aasland R."/>
            <person name="Huzurbazar S."/>
            <person name="Westhof E."/>
            <person name="Delsuc F."/>
            <person name="Lehrach H."/>
            <person name="Reinhardt R."/>
            <person name="Weissenbach J."/>
            <person name="Roy S.W."/>
            <person name="Artiguenave F."/>
            <person name="Postlethwait J.H."/>
            <person name="Manak J.R."/>
            <person name="Thompson E.M."/>
            <person name="Jaillon O."/>
            <person name="Du Pasquier L."/>
            <person name="Boudinot P."/>
            <person name="Liberles D.A."/>
            <person name="Volff J.N."/>
            <person name="Philippe H."/>
            <person name="Lenhard B."/>
            <person name="Roest Crollius H."/>
            <person name="Wincker P."/>
            <person name="Chourrout D."/>
        </authorList>
    </citation>
    <scope>NUCLEOTIDE SEQUENCE [LARGE SCALE GENOMIC DNA]</scope>
</reference>
<dbReference type="InterPro" id="IPR000001">
    <property type="entry name" value="Kringle"/>
</dbReference>
<keyword evidence="2 3" id="KW-1015">Disulfide bond</keyword>
<organism evidence="5">
    <name type="scientific">Oikopleura dioica</name>
    <name type="common">Tunicate</name>
    <dbReference type="NCBI Taxonomy" id="34765"/>
    <lineage>
        <taxon>Eukaryota</taxon>
        <taxon>Metazoa</taxon>
        <taxon>Chordata</taxon>
        <taxon>Tunicata</taxon>
        <taxon>Appendicularia</taxon>
        <taxon>Copelata</taxon>
        <taxon>Oikopleuridae</taxon>
        <taxon>Oikopleura</taxon>
    </lineage>
</organism>
<evidence type="ECO:0000313" key="5">
    <source>
        <dbReference type="EMBL" id="CBY30645.1"/>
    </source>
</evidence>
<sequence length="43" mass="5134">MIEKFGEGDLERNNCRNPDGMHRPWCFTTDPNVRWEYCDIPSC</sequence>
<evidence type="ECO:0000256" key="1">
    <source>
        <dbReference type="ARBA" id="ARBA00022572"/>
    </source>
</evidence>
<accession>E4Y4P7</accession>
<dbReference type="InterPro" id="IPR050759">
    <property type="entry name" value="Serine_protease_kringle"/>
</dbReference>
<dbReference type="Pfam" id="PF00051">
    <property type="entry name" value="Kringle"/>
    <property type="match status" value="1"/>
</dbReference>
<evidence type="ECO:0000256" key="2">
    <source>
        <dbReference type="ARBA" id="ARBA00023157"/>
    </source>
</evidence>
<evidence type="ECO:0000256" key="3">
    <source>
        <dbReference type="PROSITE-ProRule" id="PRU00121"/>
    </source>
</evidence>
<dbReference type="Gene3D" id="2.40.20.10">
    <property type="entry name" value="Plasminogen Kringle 4"/>
    <property type="match status" value="1"/>
</dbReference>
<dbReference type="AlphaFoldDB" id="E4Y4P7"/>
<gene>
    <name evidence="5" type="ORF">GSOID_T00018524001</name>
</gene>
<feature type="domain" description="Kringle" evidence="4">
    <location>
        <begin position="1"/>
        <end position="43"/>
    </location>
</feature>
<dbReference type="InterPro" id="IPR038178">
    <property type="entry name" value="Kringle_sf"/>
</dbReference>
<dbReference type="EMBL" id="FN654280">
    <property type="protein sequence ID" value="CBY30645.1"/>
    <property type="molecule type" value="Genomic_DNA"/>
</dbReference>
<dbReference type="PRINTS" id="PR00018">
    <property type="entry name" value="KRINGLE"/>
</dbReference>
<dbReference type="SUPFAM" id="SSF57440">
    <property type="entry name" value="Kringle-like"/>
    <property type="match status" value="1"/>
</dbReference>
<proteinExistence type="predicted"/>
<feature type="disulfide bond" evidence="3">
    <location>
        <begin position="15"/>
        <end position="38"/>
    </location>
</feature>
<name>E4Y4P7_OIKDI</name>
<dbReference type="PANTHER" id="PTHR24261:SF7">
    <property type="entry name" value="KRINGLE DOMAIN-CONTAINING PROTEIN"/>
    <property type="match status" value="1"/>
</dbReference>
<dbReference type="InterPro" id="IPR013806">
    <property type="entry name" value="Kringle-like"/>
</dbReference>
<dbReference type="PANTHER" id="PTHR24261">
    <property type="entry name" value="PLASMINOGEN-RELATED"/>
    <property type="match status" value="1"/>
</dbReference>
<dbReference type="Proteomes" id="UP000011014">
    <property type="component" value="Unassembled WGS sequence"/>
</dbReference>
<evidence type="ECO:0000259" key="4">
    <source>
        <dbReference type="PROSITE" id="PS50070"/>
    </source>
</evidence>
<keyword evidence="1 3" id="KW-0420">Kringle</keyword>